<evidence type="ECO:0000256" key="1">
    <source>
        <dbReference type="ARBA" id="ARBA00004651"/>
    </source>
</evidence>
<dbReference type="GO" id="GO:0005886">
    <property type="term" value="C:plasma membrane"/>
    <property type="evidence" value="ECO:0007669"/>
    <property type="project" value="UniProtKB-SubCell"/>
</dbReference>
<evidence type="ECO:0000256" key="2">
    <source>
        <dbReference type="ARBA" id="ARBA00022475"/>
    </source>
</evidence>
<dbReference type="EMBL" id="BNBC01000004">
    <property type="protein sequence ID" value="GHE62174.1"/>
    <property type="molecule type" value="Genomic_DNA"/>
</dbReference>
<keyword evidence="4 6" id="KW-1133">Transmembrane helix</keyword>
<evidence type="ECO:0000313" key="7">
    <source>
        <dbReference type="EMBL" id="GHE62174.1"/>
    </source>
</evidence>
<comment type="subcellular location">
    <subcellularLocation>
        <location evidence="1">Cell membrane</location>
        <topology evidence="1">Multi-pass membrane protein</topology>
    </subcellularLocation>
</comment>
<dbReference type="AlphaFoldDB" id="A0A919DND8"/>
<name>A0A919DND8_9ACTN</name>
<evidence type="ECO:0000256" key="5">
    <source>
        <dbReference type="ARBA" id="ARBA00023136"/>
    </source>
</evidence>
<reference evidence="7" key="2">
    <citation type="submission" date="2020-09" db="EMBL/GenBank/DDBJ databases">
        <authorList>
            <person name="Sun Q."/>
            <person name="Ohkuma M."/>
        </authorList>
    </citation>
    <scope>NUCLEOTIDE SEQUENCE</scope>
    <source>
        <strain evidence="7">JCM 3302</strain>
    </source>
</reference>
<accession>A0A919DND8</accession>
<sequence length="368" mass="39830">MRHQVQAAGQAVRRACAGPCRERDLVVQAGKAALAAWIAWALAGWWLRAPLAFVAPWVAIVLVESTVYRSIAHGLQQLAAIATGTIVATAVALLLHDTMLAMALVLPTVVLLGQWQRLGSQGIYAATGALFVLTNGSVSIATATARITESVFGAVVGIAVNALIRPPVYLRDTRTALQDATREAHDILQAVADGLAEDRWDADEAGAWHERALRLQHLVGQARAALGRSRESLRINLRSRTSAQSAPGKDYDDAIVVLDYAAVHTAGVTRTVLEAADKARPAARPQASVARRYADFLRQTAHALHLYSHSRFGHHHDHELRQAVGELHRTLEALRHHLAHSRPDDPEEVASYGTLLAQAHRLADQLVT</sequence>
<evidence type="ECO:0000256" key="6">
    <source>
        <dbReference type="SAM" id="Phobius"/>
    </source>
</evidence>
<dbReference type="Pfam" id="PF06081">
    <property type="entry name" value="ArAE_1"/>
    <property type="match status" value="1"/>
</dbReference>
<gene>
    <name evidence="7" type="ORF">GCM10014715_14690</name>
</gene>
<proteinExistence type="predicted"/>
<evidence type="ECO:0000313" key="8">
    <source>
        <dbReference type="Proteomes" id="UP000641386"/>
    </source>
</evidence>
<feature type="transmembrane region" description="Helical" evidence="6">
    <location>
        <begin position="37"/>
        <end position="63"/>
    </location>
</feature>
<keyword evidence="5 6" id="KW-0472">Membrane</keyword>
<keyword evidence="2" id="KW-1003">Cell membrane</keyword>
<dbReference type="InterPro" id="IPR010343">
    <property type="entry name" value="ArAE_1"/>
</dbReference>
<evidence type="ECO:0000256" key="3">
    <source>
        <dbReference type="ARBA" id="ARBA00022692"/>
    </source>
</evidence>
<organism evidence="7 8">
    <name type="scientific">Streptomyces spiralis</name>
    <dbReference type="NCBI Taxonomy" id="66376"/>
    <lineage>
        <taxon>Bacteria</taxon>
        <taxon>Bacillati</taxon>
        <taxon>Actinomycetota</taxon>
        <taxon>Actinomycetes</taxon>
        <taxon>Kitasatosporales</taxon>
        <taxon>Streptomycetaceae</taxon>
        <taxon>Streptomyces</taxon>
    </lineage>
</organism>
<keyword evidence="3 6" id="KW-0812">Transmembrane</keyword>
<protein>
    <submittedName>
        <fullName evidence="7">FUSC family protein</fullName>
    </submittedName>
</protein>
<feature type="transmembrane region" description="Helical" evidence="6">
    <location>
        <begin position="122"/>
        <end position="141"/>
    </location>
</feature>
<reference evidence="7" key="1">
    <citation type="journal article" date="2014" name="Int. J. Syst. Evol. Microbiol.">
        <title>Complete genome sequence of Corynebacterium casei LMG S-19264T (=DSM 44701T), isolated from a smear-ripened cheese.</title>
        <authorList>
            <consortium name="US DOE Joint Genome Institute (JGI-PGF)"/>
            <person name="Walter F."/>
            <person name="Albersmeier A."/>
            <person name="Kalinowski J."/>
            <person name="Ruckert C."/>
        </authorList>
    </citation>
    <scope>NUCLEOTIDE SEQUENCE</scope>
    <source>
        <strain evidence="7">JCM 3302</strain>
    </source>
</reference>
<evidence type="ECO:0000256" key="4">
    <source>
        <dbReference type="ARBA" id="ARBA00022989"/>
    </source>
</evidence>
<feature type="transmembrane region" description="Helical" evidence="6">
    <location>
        <begin position="147"/>
        <end position="164"/>
    </location>
</feature>
<comment type="caution">
    <text evidence="7">The sequence shown here is derived from an EMBL/GenBank/DDBJ whole genome shotgun (WGS) entry which is preliminary data.</text>
</comment>
<dbReference type="Proteomes" id="UP000641386">
    <property type="component" value="Unassembled WGS sequence"/>
</dbReference>
<keyword evidence="8" id="KW-1185">Reference proteome</keyword>